<accession>A0ABQ3Z774</accession>
<proteinExistence type="predicted"/>
<name>A0ABQ3Z774_9ACTN</name>
<dbReference type="InterPro" id="IPR025295">
    <property type="entry name" value="eCIS_core_dom"/>
</dbReference>
<feature type="domain" description="eCIS core" evidence="2">
    <location>
        <begin position="59"/>
        <end position="135"/>
    </location>
</feature>
<keyword evidence="4" id="KW-1185">Reference proteome</keyword>
<feature type="compositionally biased region" description="Polar residues" evidence="1">
    <location>
        <begin position="1"/>
        <end position="19"/>
    </location>
</feature>
<gene>
    <name evidence="3" type="ORF">Adu01nite_70310</name>
</gene>
<dbReference type="Proteomes" id="UP000637628">
    <property type="component" value="Unassembled WGS sequence"/>
</dbReference>
<evidence type="ECO:0000259" key="2">
    <source>
        <dbReference type="Pfam" id="PF13699"/>
    </source>
</evidence>
<sequence length="330" mass="35196">MRTFAQKPNSAERTTSGNSAMPGRVHSGVLRRSIGNQAAQRIEAPPIVDEVAAEPGRALDPPVRSLMETRFGHDFGHVRIHTGGRAAEAARSVNAKAYTVGSDVVFADQAFKPEAESGQRLIAHELTHVLQQSGGDAGVVPDAADEFGDASARHADQALSPRTSSPRRVQRQGTCDCCVSSVGIKNIAKIDNATHMGHSFDLEIKMARAAGPKPGPECTLEWWEKTNVPAIPGMNPNTWTEMFQLYPQSPTFAPWHNRSTACGGTSTVTINDPPGLGKRPGRTVTRTLEFDLRVKSGPGATCANPVKGATAKQVLTMVNGAPDWAKSSFA</sequence>
<evidence type="ECO:0000256" key="1">
    <source>
        <dbReference type="SAM" id="MobiDB-lite"/>
    </source>
</evidence>
<dbReference type="Pfam" id="PF13699">
    <property type="entry name" value="eCIS_core"/>
    <property type="match status" value="1"/>
</dbReference>
<feature type="region of interest" description="Disordered" evidence="1">
    <location>
        <begin position="1"/>
        <end position="37"/>
    </location>
</feature>
<protein>
    <recommendedName>
        <fullName evidence="2">eCIS core domain-containing protein</fullName>
    </recommendedName>
</protein>
<organism evidence="3 4">
    <name type="scientific">Paractinoplanes durhamensis</name>
    <dbReference type="NCBI Taxonomy" id="113563"/>
    <lineage>
        <taxon>Bacteria</taxon>
        <taxon>Bacillati</taxon>
        <taxon>Actinomycetota</taxon>
        <taxon>Actinomycetes</taxon>
        <taxon>Micromonosporales</taxon>
        <taxon>Micromonosporaceae</taxon>
        <taxon>Paractinoplanes</taxon>
    </lineage>
</organism>
<reference evidence="3 4" key="1">
    <citation type="submission" date="2021-01" db="EMBL/GenBank/DDBJ databases">
        <title>Whole genome shotgun sequence of Actinoplanes durhamensis NBRC 14914.</title>
        <authorList>
            <person name="Komaki H."/>
            <person name="Tamura T."/>
        </authorList>
    </citation>
    <scope>NUCLEOTIDE SEQUENCE [LARGE SCALE GENOMIC DNA]</scope>
    <source>
        <strain evidence="3 4">NBRC 14914</strain>
    </source>
</reference>
<comment type="caution">
    <text evidence="3">The sequence shown here is derived from an EMBL/GenBank/DDBJ whole genome shotgun (WGS) entry which is preliminary data.</text>
</comment>
<dbReference type="EMBL" id="BOML01000057">
    <property type="protein sequence ID" value="GIE05681.1"/>
    <property type="molecule type" value="Genomic_DNA"/>
</dbReference>
<dbReference type="RefSeq" id="WP_203733559.1">
    <property type="nucleotide sequence ID" value="NZ_BAAATX010000009.1"/>
</dbReference>
<evidence type="ECO:0000313" key="4">
    <source>
        <dbReference type="Proteomes" id="UP000637628"/>
    </source>
</evidence>
<evidence type="ECO:0000313" key="3">
    <source>
        <dbReference type="EMBL" id="GIE05681.1"/>
    </source>
</evidence>